<dbReference type="SUPFAM" id="SSF56112">
    <property type="entry name" value="Protein kinase-like (PK-like)"/>
    <property type="match status" value="1"/>
</dbReference>
<organism evidence="8 9">
    <name type="scientific">Candolleomyces eurysporus</name>
    <dbReference type="NCBI Taxonomy" id="2828524"/>
    <lineage>
        <taxon>Eukaryota</taxon>
        <taxon>Fungi</taxon>
        <taxon>Dikarya</taxon>
        <taxon>Basidiomycota</taxon>
        <taxon>Agaricomycotina</taxon>
        <taxon>Agaricomycetes</taxon>
        <taxon>Agaricomycetidae</taxon>
        <taxon>Agaricales</taxon>
        <taxon>Agaricineae</taxon>
        <taxon>Psathyrellaceae</taxon>
        <taxon>Candolleomyces</taxon>
    </lineage>
</organism>
<evidence type="ECO:0000313" key="9">
    <source>
        <dbReference type="Proteomes" id="UP001140091"/>
    </source>
</evidence>
<dbReference type="PROSITE" id="PS00108">
    <property type="entry name" value="PROTEIN_KINASE_ST"/>
    <property type="match status" value="1"/>
</dbReference>
<evidence type="ECO:0000256" key="3">
    <source>
        <dbReference type="ARBA" id="ARBA00022741"/>
    </source>
</evidence>
<evidence type="ECO:0000256" key="6">
    <source>
        <dbReference type="SAM" id="MobiDB-lite"/>
    </source>
</evidence>
<dbReference type="PANTHER" id="PTHR45646:SF11">
    <property type="entry name" value="SERINE_THREONINE-PROTEIN KINASE DOA"/>
    <property type="match status" value="1"/>
</dbReference>
<dbReference type="Proteomes" id="UP001140091">
    <property type="component" value="Unassembled WGS sequence"/>
</dbReference>
<dbReference type="EMBL" id="JANBPK010000781">
    <property type="protein sequence ID" value="KAJ2932098.1"/>
    <property type="molecule type" value="Genomic_DNA"/>
</dbReference>
<dbReference type="InterPro" id="IPR051175">
    <property type="entry name" value="CLK_kinases"/>
</dbReference>
<feature type="region of interest" description="Disordered" evidence="6">
    <location>
        <begin position="362"/>
        <end position="382"/>
    </location>
</feature>
<feature type="non-terminal residue" evidence="8">
    <location>
        <position position="382"/>
    </location>
</feature>
<dbReference type="GO" id="GO:0005634">
    <property type="term" value="C:nucleus"/>
    <property type="evidence" value="ECO:0007669"/>
    <property type="project" value="TreeGrafter"/>
</dbReference>
<evidence type="ECO:0000259" key="7">
    <source>
        <dbReference type="PROSITE" id="PS50011"/>
    </source>
</evidence>
<dbReference type="InterPro" id="IPR008271">
    <property type="entry name" value="Ser/Thr_kinase_AS"/>
</dbReference>
<dbReference type="AlphaFoldDB" id="A0A9W8JEW2"/>
<name>A0A9W8JEW2_9AGAR</name>
<dbReference type="OrthoDB" id="5979581at2759"/>
<keyword evidence="1" id="KW-0723">Serine/threonine-protein kinase</keyword>
<dbReference type="GO" id="GO:0004674">
    <property type="term" value="F:protein serine/threonine kinase activity"/>
    <property type="evidence" value="ECO:0007669"/>
    <property type="project" value="UniProtKB-KW"/>
</dbReference>
<feature type="domain" description="Protein kinase" evidence="7">
    <location>
        <begin position="110"/>
        <end position="382"/>
    </location>
</feature>
<dbReference type="Gene3D" id="3.30.200.20">
    <property type="entry name" value="Phosphorylase Kinase, domain 1"/>
    <property type="match status" value="1"/>
</dbReference>
<evidence type="ECO:0000256" key="4">
    <source>
        <dbReference type="ARBA" id="ARBA00022777"/>
    </source>
</evidence>
<proteinExistence type="predicted"/>
<sequence length="382" mass="42430">MLGLRVTQKHIPLLFEERMLSSVEAPAIAPRPSKSDTAEPVKQSVTIRDVVFILHESGDGELDAVQFEEPHMFSPPKASGYAPLHLGQQIVHLDDIPAQFREPEPGEGDYEIVRKLGWGQEGSVWLARELDDSYEPSFVAIKVLTSRVTGATGRKESFELPALDAIEDGDLDHPGRQHCTLLLDVFLYRSLHGPHFCLVFEPLSASLYDYVEVVRSGQEFGFPIDGLRNIIRQVLLAVSYVHSNGFIHTDIKSDNIFIDFGEQNEAIAKYLAEHPSSTYPARHKPSISPDPIITVVSEPLPPFGLLDRNDLRLKLGDFGAAIPMEESLTFSPPLASGELLHKLDFTTLPALRDLGQRISELGVDPESRPSAEELLRDPFLTD</sequence>
<dbReference type="SMART" id="SM00220">
    <property type="entry name" value="S_TKc"/>
    <property type="match status" value="1"/>
</dbReference>
<dbReference type="Gene3D" id="1.10.510.10">
    <property type="entry name" value="Transferase(Phosphotransferase) domain 1"/>
    <property type="match status" value="1"/>
</dbReference>
<dbReference type="PROSITE" id="PS50011">
    <property type="entry name" value="PROTEIN_KINASE_DOM"/>
    <property type="match status" value="1"/>
</dbReference>
<keyword evidence="2" id="KW-0808">Transferase</keyword>
<keyword evidence="9" id="KW-1185">Reference proteome</keyword>
<gene>
    <name evidence="8" type="ORF">H1R20_g4978</name>
</gene>
<evidence type="ECO:0000256" key="1">
    <source>
        <dbReference type="ARBA" id="ARBA00022527"/>
    </source>
</evidence>
<reference evidence="8" key="1">
    <citation type="submission" date="2022-06" db="EMBL/GenBank/DDBJ databases">
        <title>Genome Sequence of Candolleomyces eurysporus.</title>
        <authorList>
            <person name="Buettner E."/>
        </authorList>
    </citation>
    <scope>NUCLEOTIDE SEQUENCE</scope>
    <source>
        <strain evidence="8">VTCC 930004</strain>
    </source>
</reference>
<evidence type="ECO:0000256" key="2">
    <source>
        <dbReference type="ARBA" id="ARBA00022679"/>
    </source>
</evidence>
<comment type="caution">
    <text evidence="8">The sequence shown here is derived from an EMBL/GenBank/DDBJ whole genome shotgun (WGS) entry which is preliminary data.</text>
</comment>
<keyword evidence="4" id="KW-0418">Kinase</keyword>
<feature type="compositionally biased region" description="Basic and acidic residues" evidence="6">
    <location>
        <begin position="365"/>
        <end position="376"/>
    </location>
</feature>
<dbReference type="InterPro" id="IPR011009">
    <property type="entry name" value="Kinase-like_dom_sf"/>
</dbReference>
<accession>A0A9W8JEW2</accession>
<dbReference type="PANTHER" id="PTHR45646">
    <property type="entry name" value="SERINE/THREONINE-PROTEIN KINASE DOA-RELATED"/>
    <property type="match status" value="1"/>
</dbReference>
<protein>
    <recommendedName>
        <fullName evidence="7">Protein kinase domain-containing protein</fullName>
    </recommendedName>
</protein>
<evidence type="ECO:0000256" key="5">
    <source>
        <dbReference type="ARBA" id="ARBA00022840"/>
    </source>
</evidence>
<keyword evidence="5" id="KW-0067">ATP-binding</keyword>
<keyword evidence="3" id="KW-0547">Nucleotide-binding</keyword>
<dbReference type="GO" id="GO:0005524">
    <property type="term" value="F:ATP binding"/>
    <property type="evidence" value="ECO:0007669"/>
    <property type="project" value="UniProtKB-KW"/>
</dbReference>
<dbReference type="InterPro" id="IPR000719">
    <property type="entry name" value="Prot_kinase_dom"/>
</dbReference>
<dbReference type="Pfam" id="PF00069">
    <property type="entry name" value="Pkinase"/>
    <property type="match status" value="1"/>
</dbReference>
<evidence type="ECO:0000313" key="8">
    <source>
        <dbReference type="EMBL" id="KAJ2932098.1"/>
    </source>
</evidence>